<comment type="caution">
    <text evidence="1">The sequence shown here is derived from an EMBL/GenBank/DDBJ whole genome shotgun (WGS) entry which is preliminary data.</text>
</comment>
<accession>A0A0B2VJ99</accession>
<proteinExistence type="predicted"/>
<sequence length="143" mass="16800">MIERLTATFVMQYFGLIHLFSSFQYSFLSSKSITGVLLLTLQSRLRRLHLLCSLKPQESAWLNFVAEAVPQAKIVQNQRLLIAMALRFPCRLLPTNAQIFSLKHGKTMSEVLLWMKKRRRCHRSFLKRKSRRCHQNQSLSHLE</sequence>
<evidence type="ECO:0000313" key="2">
    <source>
        <dbReference type="Proteomes" id="UP000031036"/>
    </source>
</evidence>
<protein>
    <submittedName>
        <fullName evidence="1">Uncharacterized protein</fullName>
    </submittedName>
</protein>
<keyword evidence="2" id="KW-1185">Reference proteome</keyword>
<evidence type="ECO:0000313" key="1">
    <source>
        <dbReference type="EMBL" id="KHN81522.1"/>
    </source>
</evidence>
<gene>
    <name evidence="1" type="ORF">Tcan_01735</name>
</gene>
<dbReference type="Proteomes" id="UP000031036">
    <property type="component" value="Unassembled WGS sequence"/>
</dbReference>
<organism evidence="1 2">
    <name type="scientific">Toxocara canis</name>
    <name type="common">Canine roundworm</name>
    <dbReference type="NCBI Taxonomy" id="6265"/>
    <lineage>
        <taxon>Eukaryota</taxon>
        <taxon>Metazoa</taxon>
        <taxon>Ecdysozoa</taxon>
        <taxon>Nematoda</taxon>
        <taxon>Chromadorea</taxon>
        <taxon>Rhabditida</taxon>
        <taxon>Spirurina</taxon>
        <taxon>Ascaridomorpha</taxon>
        <taxon>Ascaridoidea</taxon>
        <taxon>Toxocaridae</taxon>
        <taxon>Toxocara</taxon>
    </lineage>
</organism>
<dbReference type="EMBL" id="JPKZ01001511">
    <property type="protein sequence ID" value="KHN81522.1"/>
    <property type="molecule type" value="Genomic_DNA"/>
</dbReference>
<name>A0A0B2VJ99_TOXCA</name>
<feature type="non-terminal residue" evidence="1">
    <location>
        <position position="143"/>
    </location>
</feature>
<dbReference type="AlphaFoldDB" id="A0A0B2VJ99"/>
<reference evidence="1 2" key="1">
    <citation type="submission" date="2014-11" db="EMBL/GenBank/DDBJ databases">
        <title>Genetic blueprint of the zoonotic pathogen Toxocara canis.</title>
        <authorList>
            <person name="Zhu X.-Q."/>
            <person name="Korhonen P.K."/>
            <person name="Cai H."/>
            <person name="Young N.D."/>
            <person name="Nejsum P."/>
            <person name="von Samson-Himmelstjerna G."/>
            <person name="Boag P.R."/>
            <person name="Tan P."/>
            <person name="Li Q."/>
            <person name="Min J."/>
            <person name="Yang Y."/>
            <person name="Wang X."/>
            <person name="Fang X."/>
            <person name="Hall R.S."/>
            <person name="Hofmann A."/>
            <person name="Sternberg P.W."/>
            <person name="Jex A.R."/>
            <person name="Gasser R.B."/>
        </authorList>
    </citation>
    <scope>NUCLEOTIDE SEQUENCE [LARGE SCALE GENOMIC DNA]</scope>
    <source>
        <strain evidence="1">PN_DK_2014</strain>
    </source>
</reference>